<name>A0A2T5C035_9BACT</name>
<proteinExistence type="predicted"/>
<feature type="chain" id="PRO_5015722933" evidence="1">
    <location>
        <begin position="19"/>
        <end position="152"/>
    </location>
</feature>
<accession>A0A2T5C035</accession>
<dbReference type="EMBL" id="QAAD01000012">
    <property type="protein sequence ID" value="PTN07928.1"/>
    <property type="molecule type" value="Genomic_DNA"/>
</dbReference>
<evidence type="ECO:0000313" key="3">
    <source>
        <dbReference type="EMBL" id="PTN07928.1"/>
    </source>
</evidence>
<keyword evidence="4" id="KW-1185">Reference proteome</keyword>
<gene>
    <name evidence="3" type="ORF">C8N47_11290</name>
</gene>
<dbReference type="GO" id="GO:0042834">
    <property type="term" value="F:peptidoglycan binding"/>
    <property type="evidence" value="ECO:0007669"/>
    <property type="project" value="InterPro"/>
</dbReference>
<dbReference type="AlphaFoldDB" id="A0A2T5C035"/>
<evidence type="ECO:0000256" key="1">
    <source>
        <dbReference type="SAM" id="SignalP"/>
    </source>
</evidence>
<evidence type="ECO:0000313" key="4">
    <source>
        <dbReference type="Proteomes" id="UP000243525"/>
    </source>
</evidence>
<dbReference type="Pfam" id="PF05036">
    <property type="entry name" value="SPOR"/>
    <property type="match status" value="1"/>
</dbReference>
<comment type="caution">
    <text evidence="3">The sequence shown here is derived from an EMBL/GenBank/DDBJ whole genome shotgun (WGS) entry which is preliminary data.</text>
</comment>
<feature type="signal peptide" evidence="1">
    <location>
        <begin position="1"/>
        <end position="18"/>
    </location>
</feature>
<feature type="domain" description="SPOR" evidence="2">
    <location>
        <begin position="79"/>
        <end position="138"/>
    </location>
</feature>
<dbReference type="OrthoDB" id="2473397at2"/>
<keyword evidence="1" id="KW-0732">Signal</keyword>
<protein>
    <submittedName>
        <fullName evidence="3">Sporulation related protein</fullName>
    </submittedName>
</protein>
<reference evidence="3 4" key="1">
    <citation type="submission" date="2018-04" db="EMBL/GenBank/DDBJ databases">
        <title>Genomic Encyclopedia of Archaeal and Bacterial Type Strains, Phase II (KMG-II): from individual species to whole genera.</title>
        <authorList>
            <person name="Goeker M."/>
        </authorList>
    </citation>
    <scope>NUCLEOTIDE SEQUENCE [LARGE SCALE GENOMIC DNA]</scope>
    <source>
        <strain evidence="3 4">DSM 28823</strain>
    </source>
</reference>
<sequence>MKLLIVGIIICLFHLSSAAQENPYKPVQTSPKNTILDPAVIQQDSRIDSLLVVHKEMNKRKNGADGYRLEIFFSSGVGARAKAMEVRTDFLKNYPDIPAYMSFSSPDFKIRIGDCRTKSEALQLKERIKKSYPNAFLVPDIIQFPKLYTDSN</sequence>
<dbReference type="Proteomes" id="UP000243525">
    <property type="component" value="Unassembled WGS sequence"/>
</dbReference>
<organism evidence="3 4">
    <name type="scientific">Mangrovibacterium marinum</name>
    <dbReference type="NCBI Taxonomy" id="1639118"/>
    <lineage>
        <taxon>Bacteria</taxon>
        <taxon>Pseudomonadati</taxon>
        <taxon>Bacteroidota</taxon>
        <taxon>Bacteroidia</taxon>
        <taxon>Marinilabiliales</taxon>
        <taxon>Prolixibacteraceae</taxon>
        <taxon>Mangrovibacterium</taxon>
    </lineage>
</organism>
<evidence type="ECO:0000259" key="2">
    <source>
        <dbReference type="Pfam" id="PF05036"/>
    </source>
</evidence>
<dbReference type="InterPro" id="IPR007730">
    <property type="entry name" value="SPOR-like_dom"/>
</dbReference>
<dbReference type="RefSeq" id="WP_107822906.1">
    <property type="nucleotide sequence ID" value="NZ_OY782574.1"/>
</dbReference>